<keyword evidence="4" id="KW-1185">Reference proteome</keyword>
<evidence type="ECO:0008006" key="5">
    <source>
        <dbReference type="Google" id="ProtNLM"/>
    </source>
</evidence>
<dbReference type="PROSITE" id="PS51257">
    <property type="entry name" value="PROKAR_LIPOPROTEIN"/>
    <property type="match status" value="1"/>
</dbReference>
<dbReference type="AlphaFoldDB" id="A0A0C4YDF7"/>
<proteinExistence type="predicted"/>
<evidence type="ECO:0000256" key="1">
    <source>
        <dbReference type="SAM" id="MobiDB-lite"/>
    </source>
</evidence>
<protein>
    <recommendedName>
        <fullName evidence="5">Lipoprotein</fullName>
    </recommendedName>
</protein>
<keyword evidence="2" id="KW-0732">Signal</keyword>
<dbReference type="RefSeq" id="WP_043355590.1">
    <property type="nucleotide sequence ID" value="NZ_CP010537.1"/>
</dbReference>
<evidence type="ECO:0000256" key="2">
    <source>
        <dbReference type="SAM" id="SignalP"/>
    </source>
</evidence>
<reference evidence="3 4" key="1">
    <citation type="journal article" date="2015" name="Genome Announc.">
        <title>Complete Genome Sequence of Cupriavidus basilensis 4G11, Isolated from the Oak Ridge Field Research Center Site.</title>
        <authorList>
            <person name="Ray J."/>
            <person name="Waters R.J."/>
            <person name="Skerker J.M."/>
            <person name="Kuehl J.V."/>
            <person name="Price M.N."/>
            <person name="Huang J."/>
            <person name="Chakraborty R."/>
            <person name="Arkin A.P."/>
            <person name="Deutschbauer A."/>
        </authorList>
    </citation>
    <scope>NUCLEOTIDE SEQUENCE [LARGE SCALE GENOMIC DNA]</scope>
    <source>
        <strain evidence="3">4G11</strain>
    </source>
</reference>
<feature type="signal peptide" evidence="2">
    <location>
        <begin position="1"/>
        <end position="21"/>
    </location>
</feature>
<feature type="region of interest" description="Disordered" evidence="1">
    <location>
        <begin position="405"/>
        <end position="442"/>
    </location>
</feature>
<dbReference type="STRING" id="68895.RR42_s2074"/>
<feature type="compositionally biased region" description="Low complexity" evidence="1">
    <location>
        <begin position="29"/>
        <end position="48"/>
    </location>
</feature>
<dbReference type="GO" id="GO:0030288">
    <property type="term" value="C:outer membrane-bounded periplasmic space"/>
    <property type="evidence" value="ECO:0007669"/>
    <property type="project" value="InterPro"/>
</dbReference>
<evidence type="ECO:0000313" key="4">
    <source>
        <dbReference type="Proteomes" id="UP000031843"/>
    </source>
</evidence>
<dbReference type="Pfam" id="PF03783">
    <property type="entry name" value="CsgG"/>
    <property type="match status" value="1"/>
</dbReference>
<name>A0A0C4YDF7_9BURK</name>
<sequence length="442" mass="46500">MKWHRALAVCGLALTVSVAGCKGRDAETPPAAASAGASAPVASGSGAPDVGQVETVRVTTTGLGHTPAEAIDQALRQAVMQVNGMTIEQSSTQFKSVLGLAVGRDPLTLSSAGFAELVSQSSRGAISNFKVIEISEPGLTERMIKATIEANVAKYKAPADQGKLRIAIAPLRVDSRAGGDTVRIAAELRQRIMDALTQSGRFTVLERDFAPELGDEMDRISNGQTSADQFAKLGQGLGADLIWFGRVNAFEPGRRANADGEGSAPGQWSVSQKFVNVTTSEVLFSNTAKGDAGRAAGERVQAMESAVVSKVVADILVRLYPVSVASRDGHNVVLSQGGQSVSSGTAYQVVMLGNELRDPQTGRSLGRTEQECCTVVVDRVTPSLSYGHLEDVKLKLDDVPAGSLQLRAEIPPAPPAADTKPRKKDAPRKEESFGPPKSDSNW</sequence>
<dbReference type="InterPro" id="IPR005534">
    <property type="entry name" value="Curli_assmbl/transp-comp_CsgG"/>
</dbReference>
<dbReference type="Proteomes" id="UP000031843">
    <property type="component" value="Chromosome secondary"/>
</dbReference>
<gene>
    <name evidence="3" type="ORF">RR42_s2074</name>
</gene>
<feature type="chain" id="PRO_5002173780" description="Lipoprotein" evidence="2">
    <location>
        <begin position="22"/>
        <end position="442"/>
    </location>
</feature>
<accession>A0A0C4YDF7</accession>
<evidence type="ECO:0000313" key="3">
    <source>
        <dbReference type="EMBL" id="AJG23662.1"/>
    </source>
</evidence>
<feature type="region of interest" description="Disordered" evidence="1">
    <location>
        <begin position="25"/>
        <end position="50"/>
    </location>
</feature>
<dbReference type="EMBL" id="CP010537">
    <property type="protein sequence ID" value="AJG23662.1"/>
    <property type="molecule type" value="Genomic_DNA"/>
</dbReference>
<dbReference type="OrthoDB" id="8595024at2"/>
<dbReference type="KEGG" id="cbw:RR42_s2074"/>
<dbReference type="Gene3D" id="3.40.50.10610">
    <property type="entry name" value="ABC-type transport auxiliary lipoprotein component"/>
    <property type="match status" value="1"/>
</dbReference>
<organism evidence="3 4">
    <name type="scientific">Cupriavidus basilensis</name>
    <dbReference type="NCBI Taxonomy" id="68895"/>
    <lineage>
        <taxon>Bacteria</taxon>
        <taxon>Pseudomonadati</taxon>
        <taxon>Pseudomonadota</taxon>
        <taxon>Betaproteobacteria</taxon>
        <taxon>Burkholderiales</taxon>
        <taxon>Burkholderiaceae</taxon>
        <taxon>Cupriavidus</taxon>
    </lineage>
</organism>